<evidence type="ECO:0000313" key="1">
    <source>
        <dbReference type="EMBL" id="KAF8396491.1"/>
    </source>
</evidence>
<dbReference type="AlphaFoldDB" id="A0A834Z0V5"/>
<proteinExistence type="predicted"/>
<organism evidence="1 2">
    <name type="scientific">Tetracentron sinense</name>
    <name type="common">Spur-leaf</name>
    <dbReference type="NCBI Taxonomy" id="13715"/>
    <lineage>
        <taxon>Eukaryota</taxon>
        <taxon>Viridiplantae</taxon>
        <taxon>Streptophyta</taxon>
        <taxon>Embryophyta</taxon>
        <taxon>Tracheophyta</taxon>
        <taxon>Spermatophyta</taxon>
        <taxon>Magnoliopsida</taxon>
        <taxon>Trochodendrales</taxon>
        <taxon>Trochodendraceae</taxon>
        <taxon>Tetracentron</taxon>
    </lineage>
</organism>
<accession>A0A834Z0V5</accession>
<protein>
    <submittedName>
        <fullName evidence="1">Uncharacterized protein</fullName>
    </submittedName>
</protein>
<gene>
    <name evidence="1" type="ORF">HHK36_018114</name>
</gene>
<reference evidence="1 2" key="1">
    <citation type="submission" date="2020-04" db="EMBL/GenBank/DDBJ databases">
        <title>Plant Genome Project.</title>
        <authorList>
            <person name="Zhang R.-G."/>
        </authorList>
    </citation>
    <scope>NUCLEOTIDE SEQUENCE [LARGE SCALE GENOMIC DNA]</scope>
    <source>
        <strain evidence="1">YNK0</strain>
        <tissue evidence="1">Leaf</tissue>
    </source>
</reference>
<comment type="caution">
    <text evidence="1">The sequence shown here is derived from an EMBL/GenBank/DDBJ whole genome shotgun (WGS) entry which is preliminary data.</text>
</comment>
<evidence type="ECO:0000313" key="2">
    <source>
        <dbReference type="Proteomes" id="UP000655225"/>
    </source>
</evidence>
<dbReference type="EMBL" id="JABCRI010000012">
    <property type="protein sequence ID" value="KAF8396491.1"/>
    <property type="molecule type" value="Genomic_DNA"/>
</dbReference>
<sequence>MHGQSDYDEEGEVDGEHVGDVKQLIWNMIISTWRVSYECYDHGTQECNDSKNCNDVFLYVHSSRSSGGGESFFKHRTEGVCPQKESRAFSLKKIVKCNGFYSEF</sequence>
<dbReference type="Proteomes" id="UP000655225">
    <property type="component" value="Unassembled WGS sequence"/>
</dbReference>
<name>A0A834Z0V5_TETSI</name>
<keyword evidence="2" id="KW-1185">Reference proteome</keyword>